<organism evidence="1 2">
    <name type="scientific">Planktothrix agardhii CCAP 1459/11A</name>
    <dbReference type="NCBI Taxonomy" id="282420"/>
    <lineage>
        <taxon>Bacteria</taxon>
        <taxon>Bacillati</taxon>
        <taxon>Cyanobacteriota</taxon>
        <taxon>Cyanophyceae</taxon>
        <taxon>Oscillatoriophycideae</taxon>
        <taxon>Oscillatoriales</taxon>
        <taxon>Microcoleaceae</taxon>
        <taxon>Planktothrix</taxon>
    </lineage>
</organism>
<protein>
    <submittedName>
        <fullName evidence="1">Uncharacterized protein</fullName>
    </submittedName>
</protein>
<dbReference type="AlphaFoldDB" id="A0A4P5ZHU1"/>
<dbReference type="RefSeq" id="WP_141295850.1">
    <property type="nucleotide sequence ID" value="NZ_BJCD01000066.1"/>
</dbReference>
<name>A0A4P5ZHU1_PLAAG</name>
<dbReference type="EMBL" id="BJCD01000066">
    <property type="protein sequence ID" value="GDZ95770.1"/>
    <property type="molecule type" value="Genomic_DNA"/>
</dbReference>
<evidence type="ECO:0000313" key="1">
    <source>
        <dbReference type="EMBL" id="GDZ95770.1"/>
    </source>
</evidence>
<evidence type="ECO:0000313" key="2">
    <source>
        <dbReference type="Proteomes" id="UP000299794"/>
    </source>
</evidence>
<sequence>MEEKRREFENKLKFIKEEFIAHIEVKMAEAETIQNPTLKRIRKAQLGKGIEDFADRQSRLVEEFQRIISEGV</sequence>
<dbReference type="Proteomes" id="UP000299794">
    <property type="component" value="Unassembled WGS sequence"/>
</dbReference>
<gene>
    <name evidence="1" type="ORF">PA905_42000</name>
</gene>
<accession>A0A4P5ZHU1</accession>
<reference evidence="2" key="1">
    <citation type="submission" date="2019-02" db="EMBL/GenBank/DDBJ databases">
        <title>Draft genome sequence of Planktothrix agardhii NIES-905.</title>
        <authorList>
            <person name="Yamaguchi H."/>
            <person name="Suzuki S."/>
            <person name="Kawachi M."/>
        </authorList>
    </citation>
    <scope>NUCLEOTIDE SEQUENCE [LARGE SCALE GENOMIC DNA]</scope>
    <source>
        <strain evidence="2">CCAP 1459/11A</strain>
    </source>
</reference>
<proteinExistence type="predicted"/>
<comment type="caution">
    <text evidence="1">The sequence shown here is derived from an EMBL/GenBank/DDBJ whole genome shotgun (WGS) entry which is preliminary data.</text>
</comment>